<dbReference type="InterPro" id="IPR000835">
    <property type="entry name" value="HTH_MarR-typ"/>
</dbReference>
<dbReference type="Pfam" id="PF12802">
    <property type="entry name" value="MarR_2"/>
    <property type="match status" value="1"/>
</dbReference>
<keyword evidence="3" id="KW-0804">Transcription</keyword>
<reference evidence="5" key="1">
    <citation type="journal article" date="2021" name="PeerJ">
        <title>Extensive microbial diversity within the chicken gut microbiome revealed by metagenomics and culture.</title>
        <authorList>
            <person name="Gilroy R."/>
            <person name="Ravi A."/>
            <person name="Getino M."/>
            <person name="Pursley I."/>
            <person name="Horton D.L."/>
            <person name="Alikhan N.F."/>
            <person name="Baker D."/>
            <person name="Gharbi K."/>
            <person name="Hall N."/>
            <person name="Watson M."/>
            <person name="Adriaenssens E.M."/>
            <person name="Foster-Nyarko E."/>
            <person name="Jarju S."/>
            <person name="Secka A."/>
            <person name="Antonio M."/>
            <person name="Oren A."/>
            <person name="Chaudhuri R.R."/>
            <person name="La Ragione R."/>
            <person name="Hildebrand F."/>
            <person name="Pallen M.J."/>
        </authorList>
    </citation>
    <scope>NUCLEOTIDE SEQUENCE</scope>
    <source>
        <strain evidence="5">ChiBcec6-4105</strain>
    </source>
</reference>
<name>A0A9D2QU00_9FIRM</name>
<comment type="caution">
    <text evidence="5">The sequence shown here is derived from an EMBL/GenBank/DDBJ whole genome shotgun (WGS) entry which is preliminary data.</text>
</comment>
<sequence length="147" mass="16659">MKNSEYELARKVLNLANQIIINRNSHLKELNLTAAQADSLYFIHAHSGCSISDLKEYLHISHQTARGIVMRLEEKGFIALCVSKSDGRYKTLSLTDVGIEIVKRMKQNGTHTGYQLLKGMTVQEQQQFSELTSRALKNISREASHEK</sequence>
<evidence type="ECO:0000256" key="2">
    <source>
        <dbReference type="ARBA" id="ARBA00023125"/>
    </source>
</evidence>
<dbReference type="GO" id="GO:0003677">
    <property type="term" value="F:DNA binding"/>
    <property type="evidence" value="ECO:0007669"/>
    <property type="project" value="UniProtKB-KW"/>
</dbReference>
<dbReference type="InterPro" id="IPR023187">
    <property type="entry name" value="Tscrpt_reg_MarR-type_CS"/>
</dbReference>
<feature type="domain" description="HTH marR-type" evidence="4">
    <location>
        <begin position="5"/>
        <end position="137"/>
    </location>
</feature>
<dbReference type="SMART" id="SM00347">
    <property type="entry name" value="HTH_MARR"/>
    <property type="match status" value="1"/>
</dbReference>
<dbReference type="Gene3D" id="1.10.10.10">
    <property type="entry name" value="Winged helix-like DNA-binding domain superfamily/Winged helix DNA-binding domain"/>
    <property type="match status" value="1"/>
</dbReference>
<dbReference type="PROSITE" id="PS50995">
    <property type="entry name" value="HTH_MARR_2"/>
    <property type="match status" value="1"/>
</dbReference>
<dbReference type="InterPro" id="IPR036390">
    <property type="entry name" value="WH_DNA-bd_sf"/>
</dbReference>
<dbReference type="PROSITE" id="PS01117">
    <property type="entry name" value="HTH_MARR_1"/>
    <property type="match status" value="1"/>
</dbReference>
<evidence type="ECO:0000259" key="4">
    <source>
        <dbReference type="PROSITE" id="PS50995"/>
    </source>
</evidence>
<protein>
    <submittedName>
        <fullName evidence="5">MarR family transcriptional regulator</fullName>
    </submittedName>
</protein>
<evidence type="ECO:0000256" key="1">
    <source>
        <dbReference type="ARBA" id="ARBA00023015"/>
    </source>
</evidence>
<dbReference type="InterPro" id="IPR036388">
    <property type="entry name" value="WH-like_DNA-bd_sf"/>
</dbReference>
<evidence type="ECO:0000313" key="5">
    <source>
        <dbReference type="EMBL" id="HJD27951.1"/>
    </source>
</evidence>
<keyword evidence="1" id="KW-0805">Transcription regulation</keyword>
<dbReference type="SUPFAM" id="SSF46785">
    <property type="entry name" value="Winged helix' DNA-binding domain"/>
    <property type="match status" value="1"/>
</dbReference>
<proteinExistence type="predicted"/>
<dbReference type="GO" id="GO:0003700">
    <property type="term" value="F:DNA-binding transcription factor activity"/>
    <property type="evidence" value="ECO:0007669"/>
    <property type="project" value="InterPro"/>
</dbReference>
<dbReference type="PANTHER" id="PTHR42756">
    <property type="entry name" value="TRANSCRIPTIONAL REGULATOR, MARR"/>
    <property type="match status" value="1"/>
</dbReference>
<accession>A0A9D2QU00</accession>
<dbReference type="Proteomes" id="UP000823892">
    <property type="component" value="Unassembled WGS sequence"/>
</dbReference>
<dbReference type="EMBL" id="DWUY01000066">
    <property type="protein sequence ID" value="HJD27951.1"/>
    <property type="molecule type" value="Genomic_DNA"/>
</dbReference>
<dbReference type="PANTHER" id="PTHR42756:SF1">
    <property type="entry name" value="TRANSCRIPTIONAL REPRESSOR OF EMRAB OPERON"/>
    <property type="match status" value="1"/>
</dbReference>
<dbReference type="AlphaFoldDB" id="A0A9D2QU00"/>
<gene>
    <name evidence="5" type="ORF">H9914_02975</name>
</gene>
<dbReference type="PRINTS" id="PR00598">
    <property type="entry name" value="HTHMARR"/>
</dbReference>
<keyword evidence="2" id="KW-0238">DNA-binding</keyword>
<evidence type="ECO:0000256" key="3">
    <source>
        <dbReference type="ARBA" id="ARBA00023163"/>
    </source>
</evidence>
<reference evidence="5" key="2">
    <citation type="submission" date="2021-04" db="EMBL/GenBank/DDBJ databases">
        <authorList>
            <person name="Gilroy R."/>
        </authorList>
    </citation>
    <scope>NUCLEOTIDE SEQUENCE</scope>
    <source>
        <strain evidence="5">ChiBcec6-4105</strain>
    </source>
</reference>
<evidence type="ECO:0000313" key="6">
    <source>
        <dbReference type="Proteomes" id="UP000823892"/>
    </source>
</evidence>
<organism evidence="5 6">
    <name type="scientific">Candidatus Blautia avicola</name>
    <dbReference type="NCBI Taxonomy" id="2838483"/>
    <lineage>
        <taxon>Bacteria</taxon>
        <taxon>Bacillati</taxon>
        <taxon>Bacillota</taxon>
        <taxon>Clostridia</taxon>
        <taxon>Lachnospirales</taxon>
        <taxon>Lachnospiraceae</taxon>
        <taxon>Blautia</taxon>
    </lineage>
</organism>